<protein>
    <recommendedName>
        <fullName evidence="3">Amine oxidase domain-containing protein</fullName>
    </recommendedName>
</protein>
<organism evidence="1 2">
    <name type="scientific">Setomelanomma holmii</name>
    <dbReference type="NCBI Taxonomy" id="210430"/>
    <lineage>
        <taxon>Eukaryota</taxon>
        <taxon>Fungi</taxon>
        <taxon>Dikarya</taxon>
        <taxon>Ascomycota</taxon>
        <taxon>Pezizomycotina</taxon>
        <taxon>Dothideomycetes</taxon>
        <taxon>Pleosporomycetidae</taxon>
        <taxon>Pleosporales</taxon>
        <taxon>Pleosporineae</taxon>
        <taxon>Phaeosphaeriaceae</taxon>
        <taxon>Setomelanomma</taxon>
    </lineage>
</organism>
<feature type="non-terminal residue" evidence="1">
    <location>
        <position position="313"/>
    </location>
</feature>
<proteinExistence type="predicted"/>
<dbReference type="PANTHER" id="PTHR42923:SF26">
    <property type="entry name" value="FMN REDUCTASE LOT6, PUTATIVE (AFU_ORTHOLOGUE AFUA_7G06600)-RELATED"/>
    <property type="match status" value="1"/>
</dbReference>
<gene>
    <name evidence="1" type="ORF">EK21DRAFT_14556</name>
</gene>
<evidence type="ECO:0008006" key="3">
    <source>
        <dbReference type="Google" id="ProtNLM"/>
    </source>
</evidence>
<dbReference type="AlphaFoldDB" id="A0A9P4GVT5"/>
<accession>A0A9P4GVT5</accession>
<reference evidence="1" key="1">
    <citation type="journal article" date="2020" name="Stud. Mycol.">
        <title>101 Dothideomycetes genomes: a test case for predicting lifestyles and emergence of pathogens.</title>
        <authorList>
            <person name="Haridas S."/>
            <person name="Albert R."/>
            <person name="Binder M."/>
            <person name="Bloem J."/>
            <person name="Labutti K."/>
            <person name="Salamov A."/>
            <person name="Andreopoulos B."/>
            <person name="Baker S."/>
            <person name="Barry K."/>
            <person name="Bills G."/>
            <person name="Bluhm B."/>
            <person name="Cannon C."/>
            <person name="Castanera R."/>
            <person name="Culley D."/>
            <person name="Daum C."/>
            <person name="Ezra D."/>
            <person name="Gonzalez J."/>
            <person name="Henrissat B."/>
            <person name="Kuo A."/>
            <person name="Liang C."/>
            <person name="Lipzen A."/>
            <person name="Lutzoni F."/>
            <person name="Magnuson J."/>
            <person name="Mondo S."/>
            <person name="Nolan M."/>
            <person name="Ohm R."/>
            <person name="Pangilinan J."/>
            <person name="Park H.-J."/>
            <person name="Ramirez L."/>
            <person name="Alfaro M."/>
            <person name="Sun H."/>
            <person name="Tritt A."/>
            <person name="Yoshinaga Y."/>
            <person name="Zwiers L.-H."/>
            <person name="Turgeon B."/>
            <person name="Goodwin S."/>
            <person name="Spatafora J."/>
            <person name="Crous P."/>
            <person name="Grigoriev I."/>
        </authorList>
    </citation>
    <scope>NUCLEOTIDE SEQUENCE</scope>
    <source>
        <strain evidence="1">CBS 110217</strain>
    </source>
</reference>
<dbReference type="OrthoDB" id="68575at2759"/>
<dbReference type="InterPro" id="IPR036188">
    <property type="entry name" value="FAD/NAD-bd_sf"/>
</dbReference>
<dbReference type="Proteomes" id="UP000799777">
    <property type="component" value="Unassembled WGS sequence"/>
</dbReference>
<name>A0A9P4GVT5_9PLEO</name>
<dbReference type="Gene3D" id="3.50.50.60">
    <property type="entry name" value="FAD/NAD(P)-binding domain"/>
    <property type="match status" value="1"/>
</dbReference>
<evidence type="ECO:0000313" key="1">
    <source>
        <dbReference type="EMBL" id="KAF2022475.1"/>
    </source>
</evidence>
<dbReference type="PANTHER" id="PTHR42923">
    <property type="entry name" value="PROTOPORPHYRINOGEN OXIDASE"/>
    <property type="match status" value="1"/>
</dbReference>
<dbReference type="Pfam" id="PF13450">
    <property type="entry name" value="NAD_binding_8"/>
    <property type="match status" value="1"/>
</dbReference>
<dbReference type="SUPFAM" id="SSF51905">
    <property type="entry name" value="FAD/NAD(P)-binding domain"/>
    <property type="match status" value="1"/>
</dbReference>
<feature type="non-terminal residue" evidence="1">
    <location>
        <position position="1"/>
    </location>
</feature>
<comment type="caution">
    <text evidence="1">The sequence shown here is derived from an EMBL/GenBank/DDBJ whole genome shotgun (WGS) entry which is preliminary data.</text>
</comment>
<dbReference type="InterPro" id="IPR050464">
    <property type="entry name" value="Zeta_carotene_desat/Oxidored"/>
</dbReference>
<keyword evidence="2" id="KW-1185">Reference proteome</keyword>
<dbReference type="GO" id="GO:0016491">
    <property type="term" value="F:oxidoreductase activity"/>
    <property type="evidence" value="ECO:0007669"/>
    <property type="project" value="TreeGrafter"/>
</dbReference>
<dbReference type="EMBL" id="ML978615">
    <property type="protein sequence ID" value="KAF2022475.1"/>
    <property type="molecule type" value="Genomic_DNA"/>
</dbReference>
<sequence length="313" mass="34068">NASFADFELSNIIERDVAIIGGGSSGTHAAISLKDRGYTSIVIEKKMRIGGHTETFFDPASGIPIDYGVVVFHNEDLVKNYFSRFNIPLTQNISALHSRTFDFKTGKSLADNSFSPGQVATSLQKYAGIIAQWPDLDRGMFLPEPIPADLTMSLGAFAKKHGIEALIPMFSQLNPGLGDLLSVPMVENMRVAGLSLIRSLATGFLTAESHANQDLYERAQVELLADNSVLLGSEVILARRREEGIKLIVGTPEGKKMIVAKRLLVTIPPKVSIVEGFDLSRREAAVFSRFVNAGYYTSVVNNTGIPANFSVYN</sequence>
<evidence type="ECO:0000313" key="2">
    <source>
        <dbReference type="Proteomes" id="UP000799777"/>
    </source>
</evidence>